<evidence type="ECO:0000313" key="2">
    <source>
        <dbReference type="Proteomes" id="UP000065807"/>
    </source>
</evidence>
<dbReference type="PANTHER" id="PTHR43393">
    <property type="entry name" value="CYTOKININ RIBOSIDE 5'-MONOPHOSPHATE PHOSPHORIBOHYDROLASE"/>
    <property type="match status" value="1"/>
</dbReference>
<dbReference type="NCBIfam" id="TIGR00725">
    <property type="entry name" value="TIGR00725 family protein"/>
    <property type="match status" value="1"/>
</dbReference>
<reference evidence="2" key="2">
    <citation type="journal article" date="2016" name="Int. J. Syst. Evol. Microbiol.">
        <title>Complete genome sequence and cell structure of Limnochorda pilosa, a Gram-negative spore-former within the phylum Firmicutes.</title>
        <authorList>
            <person name="Watanabe M."/>
            <person name="Kojima H."/>
            <person name="Fukui M."/>
        </authorList>
    </citation>
    <scope>NUCLEOTIDE SEQUENCE [LARGE SCALE GENOMIC DNA]</scope>
    <source>
        <strain evidence="2">HC45</strain>
    </source>
</reference>
<dbReference type="InterPro" id="IPR052341">
    <property type="entry name" value="LOG_family_nucleotidases"/>
</dbReference>
<dbReference type="EMBL" id="AP014924">
    <property type="protein sequence ID" value="BAS26568.1"/>
    <property type="molecule type" value="Genomic_DNA"/>
</dbReference>
<accession>A0A0K2SHI1</accession>
<evidence type="ECO:0008006" key="3">
    <source>
        <dbReference type="Google" id="ProtNLM"/>
    </source>
</evidence>
<dbReference type="Gene3D" id="3.40.50.450">
    <property type="match status" value="1"/>
</dbReference>
<dbReference type="InterPro" id="IPR041164">
    <property type="entry name" value="LDcluster4"/>
</dbReference>
<evidence type="ECO:0000313" key="1">
    <source>
        <dbReference type="EMBL" id="BAS26568.1"/>
    </source>
</evidence>
<dbReference type="InterPro" id="IPR005268">
    <property type="entry name" value="CHP00725"/>
</dbReference>
<dbReference type="KEGG" id="lpil:LIP_0711"/>
<dbReference type="GO" id="GO:0005829">
    <property type="term" value="C:cytosol"/>
    <property type="evidence" value="ECO:0007669"/>
    <property type="project" value="TreeGrafter"/>
</dbReference>
<reference evidence="2" key="1">
    <citation type="submission" date="2015-07" db="EMBL/GenBank/DDBJ databases">
        <title>Complete genome sequence and phylogenetic analysis of Limnochorda pilosa.</title>
        <authorList>
            <person name="Watanabe M."/>
            <person name="Kojima H."/>
            <person name="Fukui M."/>
        </authorList>
    </citation>
    <scope>NUCLEOTIDE SEQUENCE [LARGE SCALE GENOMIC DNA]</scope>
    <source>
        <strain evidence="2">HC45</strain>
    </source>
</reference>
<proteinExistence type="predicted"/>
<dbReference type="AlphaFoldDB" id="A0A0K2SHI1"/>
<name>A0A0K2SHI1_LIMPI</name>
<sequence length="173" mass="17658">MPYVAVVGGSSCSERQAALAREVGRLLAERAALILCGGLEGVMEHVSRGASDAGGTVIGLLPGADRRSGNPYLTWAVATGMGEMRNALLARAADSLIAIGGGYGTLSEVALALRLGRTVAALDTWRFAPPGETAGRAGSAAEGWGGRGRLVPCETALEAVEVAVRAARERWGA</sequence>
<dbReference type="STRING" id="1555112.LIP_0711"/>
<gene>
    <name evidence="1" type="ORF">LIP_0711</name>
</gene>
<organism evidence="1 2">
    <name type="scientific">Limnochorda pilosa</name>
    <dbReference type="NCBI Taxonomy" id="1555112"/>
    <lineage>
        <taxon>Bacteria</taxon>
        <taxon>Bacillati</taxon>
        <taxon>Bacillota</taxon>
        <taxon>Limnochordia</taxon>
        <taxon>Limnochordales</taxon>
        <taxon>Limnochordaceae</taxon>
        <taxon>Limnochorda</taxon>
    </lineage>
</organism>
<dbReference type="Proteomes" id="UP000065807">
    <property type="component" value="Chromosome"/>
</dbReference>
<protein>
    <recommendedName>
        <fullName evidence="3">TIGR00725 family protein</fullName>
    </recommendedName>
</protein>
<dbReference type="PANTHER" id="PTHR43393:SF3">
    <property type="entry name" value="LYSINE DECARBOXYLASE-LIKE PROTEIN"/>
    <property type="match status" value="1"/>
</dbReference>
<dbReference type="PATRIC" id="fig|1555112.3.peg.742"/>
<dbReference type="Pfam" id="PF18306">
    <property type="entry name" value="LDcluster4"/>
    <property type="match status" value="1"/>
</dbReference>
<dbReference type="SUPFAM" id="SSF102405">
    <property type="entry name" value="MCP/YpsA-like"/>
    <property type="match status" value="1"/>
</dbReference>
<keyword evidence="2" id="KW-1185">Reference proteome</keyword>